<evidence type="ECO:0000313" key="3">
    <source>
        <dbReference type="EMBL" id="AOT72797.1"/>
    </source>
</evidence>
<reference evidence="3 4" key="1">
    <citation type="submission" date="2016-09" db="EMBL/GenBank/DDBJ databases">
        <title>Genomic analysis reveals versatility of anaerobic energy metabolism of Geosporobacter ferrireducens IRF9 of phylum Firmicutes.</title>
        <authorList>
            <person name="Kim S.-J."/>
        </authorList>
    </citation>
    <scope>NUCLEOTIDE SEQUENCE [LARGE SCALE GENOMIC DNA]</scope>
    <source>
        <strain evidence="3 4">IRF9</strain>
    </source>
</reference>
<dbReference type="AlphaFoldDB" id="A0A1D8GPI9"/>
<sequence>MSLFNKLKKATEDIKKTLDDANIMEKAKGATDTIKSKVDEVSSKLSKSKTETLIVKGKKEYWLNHLPSQLEKESFKNISVNNNHQIEAKYSKIAMNAGGRGNIKISFVDLDGENTKATIEISVAVDTATSMQVNYKNIYEAVRKSFGEDAIVAGEEFKGIYDDVVKDRQDKIQDLKDNGLDKLKFQSAEKKQELEAQERMAQVVLSEKIDRLEHSINGGQGIIAKYPKGKLTEFTKEFYEKLCMPGTKWEYTKLSFHPYITDKAITKVKSSFATDLDEKETPLVLYAGFIKEGFLITDKHIYFRMKEKNISHPYKGKIDINMIHSMKVKELSKEGTALFLNNEQFFYIDTDSNSYDALNLKKYLDKLNQGDFHIPNQEISAVLEEKIEPKLLNRIKGFLYEDEYILYLAFGLDSITARDWVVCTTQRLVLINREMFGLSEQIKQFEYENITSISTAKSTDAGLLTDLLATAFKQCDLEIYVAGSNFRIETLNRIEAERVIKVVNEYRRKSKAAPVAASREEGRSQGEDILAQIEKLANLKNNGILTEEEFQSKKSELLAKL</sequence>
<organism evidence="3 4">
    <name type="scientific">Geosporobacter ferrireducens</name>
    <dbReference type="NCBI Taxonomy" id="1424294"/>
    <lineage>
        <taxon>Bacteria</taxon>
        <taxon>Bacillati</taxon>
        <taxon>Bacillota</taxon>
        <taxon>Clostridia</taxon>
        <taxon>Peptostreptococcales</taxon>
        <taxon>Thermotaleaceae</taxon>
        <taxon>Geosporobacter</taxon>
    </lineage>
</organism>
<dbReference type="STRING" id="1424294.Gferi_26510"/>
<evidence type="ECO:0000259" key="2">
    <source>
        <dbReference type="Pfam" id="PF14470"/>
    </source>
</evidence>
<dbReference type="EMBL" id="CP017269">
    <property type="protein sequence ID" value="AOT72797.1"/>
    <property type="molecule type" value="Genomic_DNA"/>
</dbReference>
<keyword evidence="4" id="KW-1185">Reference proteome</keyword>
<dbReference type="KEGG" id="gfe:Gferi_26510"/>
<dbReference type="OrthoDB" id="306887at2"/>
<dbReference type="InterPro" id="IPR039519">
    <property type="entry name" value="YokE-like_PH"/>
</dbReference>
<dbReference type="Pfam" id="PF14470">
    <property type="entry name" value="bPH_3"/>
    <property type="match status" value="1"/>
</dbReference>
<dbReference type="Proteomes" id="UP000095743">
    <property type="component" value="Chromosome"/>
</dbReference>
<protein>
    <recommendedName>
        <fullName evidence="5">SHOCT domain-containing protein</fullName>
    </recommendedName>
</protein>
<accession>A0A1D8GPI9</accession>
<dbReference type="InterPro" id="IPR018649">
    <property type="entry name" value="SHOCT"/>
</dbReference>
<feature type="domain" description="YokE-like PH" evidence="2">
    <location>
        <begin position="399"/>
        <end position="505"/>
    </location>
</feature>
<evidence type="ECO:0000313" key="4">
    <source>
        <dbReference type="Proteomes" id="UP000095743"/>
    </source>
</evidence>
<dbReference type="Pfam" id="PF09851">
    <property type="entry name" value="SHOCT"/>
    <property type="match status" value="1"/>
</dbReference>
<evidence type="ECO:0000259" key="1">
    <source>
        <dbReference type="Pfam" id="PF09851"/>
    </source>
</evidence>
<feature type="domain" description="SHOCT" evidence="1">
    <location>
        <begin position="531"/>
        <end position="558"/>
    </location>
</feature>
<evidence type="ECO:0008006" key="5">
    <source>
        <dbReference type="Google" id="ProtNLM"/>
    </source>
</evidence>
<proteinExistence type="predicted"/>
<name>A0A1D8GPI9_9FIRM</name>
<gene>
    <name evidence="3" type="ORF">Gferi_26510</name>
</gene>
<dbReference type="RefSeq" id="WP_069981106.1">
    <property type="nucleotide sequence ID" value="NZ_CP017269.1"/>
</dbReference>